<evidence type="ECO:0000256" key="7">
    <source>
        <dbReference type="ARBA" id="ARBA00022989"/>
    </source>
</evidence>
<dbReference type="Proteomes" id="UP000291343">
    <property type="component" value="Unassembled WGS sequence"/>
</dbReference>
<comment type="similarity">
    <text evidence="2 13">Belongs to the sodium:solute symporter (SSF) (TC 2.A.21) family.</text>
</comment>
<evidence type="ECO:0000313" key="17">
    <source>
        <dbReference type="Proteomes" id="UP000291343"/>
    </source>
</evidence>
<dbReference type="EMBL" id="QKKF02027369">
    <property type="protein sequence ID" value="RZF35879.1"/>
    <property type="molecule type" value="Genomic_DNA"/>
</dbReference>
<dbReference type="OrthoDB" id="546820at2759"/>
<evidence type="ECO:0000313" key="16">
    <source>
        <dbReference type="EMBL" id="RZF35879.1"/>
    </source>
</evidence>
<evidence type="ECO:0000256" key="2">
    <source>
        <dbReference type="ARBA" id="ARBA00006434"/>
    </source>
</evidence>
<dbReference type="Pfam" id="PF00474">
    <property type="entry name" value="SSF"/>
    <property type="match status" value="1"/>
</dbReference>
<feature type="transmembrane region" description="Helical" evidence="15">
    <location>
        <begin position="326"/>
        <end position="349"/>
    </location>
</feature>
<dbReference type="AlphaFoldDB" id="A0A482WQI7"/>
<organism evidence="16 17">
    <name type="scientific">Laodelphax striatellus</name>
    <name type="common">Small brown planthopper</name>
    <name type="synonym">Delphax striatella</name>
    <dbReference type="NCBI Taxonomy" id="195883"/>
    <lineage>
        <taxon>Eukaryota</taxon>
        <taxon>Metazoa</taxon>
        <taxon>Ecdysozoa</taxon>
        <taxon>Arthropoda</taxon>
        <taxon>Hexapoda</taxon>
        <taxon>Insecta</taxon>
        <taxon>Pterygota</taxon>
        <taxon>Neoptera</taxon>
        <taxon>Paraneoptera</taxon>
        <taxon>Hemiptera</taxon>
        <taxon>Auchenorrhyncha</taxon>
        <taxon>Fulgoroidea</taxon>
        <taxon>Delphacidae</taxon>
        <taxon>Criomorphinae</taxon>
        <taxon>Laodelphax</taxon>
    </lineage>
</organism>
<dbReference type="InterPro" id="IPR001734">
    <property type="entry name" value="Na/solute_symporter"/>
</dbReference>
<evidence type="ECO:0000256" key="1">
    <source>
        <dbReference type="ARBA" id="ARBA00004141"/>
    </source>
</evidence>
<evidence type="ECO:0000256" key="9">
    <source>
        <dbReference type="ARBA" id="ARBA00023065"/>
    </source>
</evidence>
<evidence type="ECO:0000256" key="15">
    <source>
        <dbReference type="SAM" id="Phobius"/>
    </source>
</evidence>
<dbReference type="STRING" id="195883.A0A482WQI7"/>
<dbReference type="PANTHER" id="PTHR45897:SF4">
    <property type="entry name" value="HIGH-AFFINITY CHOLINE TRANSPORTER 1"/>
    <property type="match status" value="1"/>
</dbReference>
<proteinExistence type="inferred from homology"/>
<sequence length="352" mass="39312">MGVTRVSQQPITQRYVTAVRYSQSVAAIRLSAIFYGNTNSTEDLVKEEEKEEEEEEEEEEEKQREKDDQPVGSSVGRNILRADLRGGNMGRSQEGGRKQFRRRSDVGWTIHRVVCRNIHHDSNLGGWRLYQRFSASYYTTGLVWCQAPFGYALSLVFGGIFFANEMRKQGYITMLDPLQDTFGGRMGGLLFLPALCGEVFWAAGIFAALGATLSVIIDMDQKASVILSSCIAVFYTLFGGLYSVAYTDVIQLFSIFIGLWMCVPFAWMNEKVLPLSSQEVDWIGHVETKDYGVYIDNGLLLVFGGIPWQVYFQRVLSSKSAARAQILSYVAAFGCLIMAIPPVLIGAIARST</sequence>
<keyword evidence="4 15" id="KW-0812">Transmembrane</keyword>
<accession>A0A482WQI7</accession>
<keyword evidence="7 15" id="KW-1133">Transmembrane helix</keyword>
<dbReference type="InterPro" id="IPR052244">
    <property type="entry name" value="Choline_transporter"/>
</dbReference>
<evidence type="ECO:0000256" key="6">
    <source>
        <dbReference type="ARBA" id="ARBA00022979"/>
    </source>
</evidence>
<evidence type="ECO:0000256" key="13">
    <source>
        <dbReference type="RuleBase" id="RU362091"/>
    </source>
</evidence>
<dbReference type="SMR" id="A0A482WQI7"/>
<keyword evidence="3" id="KW-0813">Transport</keyword>
<dbReference type="PANTHER" id="PTHR45897">
    <property type="entry name" value="HIGH-AFFINITY CHOLINE TRANSPORTER 1"/>
    <property type="match status" value="1"/>
</dbReference>
<keyword evidence="17" id="KW-1185">Reference proteome</keyword>
<name>A0A482WQI7_LAOST</name>
<evidence type="ECO:0000256" key="11">
    <source>
        <dbReference type="ARBA" id="ARBA00023180"/>
    </source>
</evidence>
<feature type="transmembrane region" description="Helical" evidence="15">
    <location>
        <begin position="249"/>
        <end position="268"/>
    </location>
</feature>
<dbReference type="GO" id="GO:0005886">
    <property type="term" value="C:plasma membrane"/>
    <property type="evidence" value="ECO:0007669"/>
    <property type="project" value="TreeGrafter"/>
</dbReference>
<dbReference type="GO" id="GO:0008292">
    <property type="term" value="P:acetylcholine biosynthetic process"/>
    <property type="evidence" value="ECO:0007669"/>
    <property type="project" value="TreeGrafter"/>
</dbReference>
<evidence type="ECO:0000256" key="10">
    <source>
        <dbReference type="ARBA" id="ARBA00023136"/>
    </source>
</evidence>
<keyword evidence="8" id="KW-0915">Sodium</keyword>
<feature type="region of interest" description="Disordered" evidence="14">
    <location>
        <begin position="42"/>
        <end position="74"/>
    </location>
</feature>
<keyword evidence="10 15" id="KW-0472">Membrane</keyword>
<evidence type="ECO:0000256" key="12">
    <source>
        <dbReference type="ARBA" id="ARBA00023201"/>
    </source>
</evidence>
<comment type="subcellular location">
    <subcellularLocation>
        <location evidence="1">Membrane</location>
        <topology evidence="1">Multi-pass membrane protein</topology>
    </subcellularLocation>
</comment>
<keyword evidence="9" id="KW-0406">Ion transport</keyword>
<reference evidence="16 17" key="1">
    <citation type="journal article" date="2017" name="Gigascience">
        <title>Genome sequence of the small brown planthopper, Laodelphax striatellus.</title>
        <authorList>
            <person name="Zhu J."/>
            <person name="Jiang F."/>
            <person name="Wang X."/>
            <person name="Yang P."/>
            <person name="Bao Y."/>
            <person name="Zhao W."/>
            <person name="Wang W."/>
            <person name="Lu H."/>
            <person name="Wang Q."/>
            <person name="Cui N."/>
            <person name="Li J."/>
            <person name="Chen X."/>
            <person name="Luo L."/>
            <person name="Yu J."/>
            <person name="Kang L."/>
            <person name="Cui F."/>
        </authorList>
    </citation>
    <scope>NUCLEOTIDE SEQUENCE [LARGE SCALE GENOMIC DNA]</scope>
    <source>
        <strain evidence="16">Lst14</strain>
    </source>
</reference>
<comment type="caution">
    <text evidence="16">The sequence shown here is derived from an EMBL/GenBank/DDBJ whole genome shotgun (WGS) entry which is preliminary data.</text>
</comment>
<keyword evidence="11" id="KW-0325">Glycoprotein</keyword>
<feature type="transmembrane region" description="Helical" evidence="15">
    <location>
        <begin position="137"/>
        <end position="163"/>
    </location>
</feature>
<feature type="transmembrane region" description="Helical" evidence="15">
    <location>
        <begin position="199"/>
        <end position="217"/>
    </location>
</feature>
<feature type="non-terminal residue" evidence="16">
    <location>
        <position position="352"/>
    </location>
</feature>
<evidence type="ECO:0000256" key="14">
    <source>
        <dbReference type="SAM" id="MobiDB-lite"/>
    </source>
</evidence>
<dbReference type="PROSITE" id="PS50283">
    <property type="entry name" value="NA_SOLUT_SYMP_3"/>
    <property type="match status" value="1"/>
</dbReference>
<keyword evidence="12" id="KW-0739">Sodium transport</keyword>
<keyword evidence="5" id="KW-0769">Symport</keyword>
<dbReference type="InterPro" id="IPR038377">
    <property type="entry name" value="Na/Glc_symporter_sf"/>
</dbReference>
<evidence type="ECO:0000256" key="3">
    <source>
        <dbReference type="ARBA" id="ARBA00022448"/>
    </source>
</evidence>
<dbReference type="Gene3D" id="1.20.1730.10">
    <property type="entry name" value="Sodium/glucose cotransporter"/>
    <property type="match status" value="1"/>
</dbReference>
<dbReference type="InParanoid" id="A0A482WQI7"/>
<gene>
    <name evidence="16" type="ORF">LSTR_LSTR015415</name>
</gene>
<keyword evidence="6" id="KW-0530">Neurotransmitter biosynthesis</keyword>
<evidence type="ECO:0000256" key="4">
    <source>
        <dbReference type="ARBA" id="ARBA00022692"/>
    </source>
</evidence>
<dbReference type="GO" id="GO:0005307">
    <property type="term" value="F:choline:sodium symporter activity"/>
    <property type="evidence" value="ECO:0007669"/>
    <property type="project" value="TreeGrafter"/>
</dbReference>
<feature type="compositionally biased region" description="Acidic residues" evidence="14">
    <location>
        <begin position="49"/>
        <end position="60"/>
    </location>
</feature>
<evidence type="ECO:0000256" key="8">
    <source>
        <dbReference type="ARBA" id="ARBA00023053"/>
    </source>
</evidence>
<protein>
    <submittedName>
        <fullName evidence="16">Uncharacterized protein</fullName>
    </submittedName>
</protein>
<evidence type="ECO:0000256" key="5">
    <source>
        <dbReference type="ARBA" id="ARBA00022847"/>
    </source>
</evidence>
<feature type="transmembrane region" description="Helical" evidence="15">
    <location>
        <begin position="224"/>
        <end position="243"/>
    </location>
</feature>